<keyword evidence="3" id="KW-1185">Reference proteome</keyword>
<sequence>MSDSYERIHATPERSGGDAMSGLVGGSTRRPSPAEVTR</sequence>
<dbReference type="EMBL" id="JACHXF010000002">
    <property type="protein sequence ID" value="MBB3093841.1"/>
    <property type="molecule type" value="Genomic_DNA"/>
</dbReference>
<proteinExistence type="predicted"/>
<evidence type="ECO:0000313" key="3">
    <source>
        <dbReference type="Proteomes" id="UP000590749"/>
    </source>
</evidence>
<feature type="region of interest" description="Disordered" evidence="1">
    <location>
        <begin position="1"/>
        <end position="38"/>
    </location>
</feature>
<gene>
    <name evidence="2" type="ORF">FHR83_001490</name>
</gene>
<name>A0A7W5ACN7_9ACTN</name>
<organism evidence="2 3">
    <name type="scientific">Actinoplanes campanulatus</name>
    <dbReference type="NCBI Taxonomy" id="113559"/>
    <lineage>
        <taxon>Bacteria</taxon>
        <taxon>Bacillati</taxon>
        <taxon>Actinomycetota</taxon>
        <taxon>Actinomycetes</taxon>
        <taxon>Micromonosporales</taxon>
        <taxon>Micromonosporaceae</taxon>
        <taxon>Actinoplanes</taxon>
    </lineage>
</organism>
<evidence type="ECO:0000256" key="1">
    <source>
        <dbReference type="SAM" id="MobiDB-lite"/>
    </source>
</evidence>
<dbReference type="Proteomes" id="UP000590749">
    <property type="component" value="Unassembled WGS sequence"/>
</dbReference>
<feature type="compositionally biased region" description="Basic and acidic residues" evidence="1">
    <location>
        <begin position="1"/>
        <end position="16"/>
    </location>
</feature>
<dbReference type="AlphaFoldDB" id="A0A7W5ACN7"/>
<reference evidence="2 3" key="1">
    <citation type="submission" date="2020-08" db="EMBL/GenBank/DDBJ databases">
        <title>Genomic Encyclopedia of Type Strains, Phase III (KMG-III): the genomes of soil and plant-associated and newly described type strains.</title>
        <authorList>
            <person name="Whitman W."/>
        </authorList>
    </citation>
    <scope>NUCLEOTIDE SEQUENCE [LARGE SCALE GENOMIC DNA]</scope>
    <source>
        <strain evidence="2 3">CECT 3287</strain>
    </source>
</reference>
<evidence type="ECO:0000313" key="2">
    <source>
        <dbReference type="EMBL" id="MBB3093841.1"/>
    </source>
</evidence>
<protein>
    <submittedName>
        <fullName evidence="2">Uncharacterized protein</fullName>
    </submittedName>
</protein>
<comment type="caution">
    <text evidence="2">The sequence shown here is derived from an EMBL/GenBank/DDBJ whole genome shotgun (WGS) entry which is preliminary data.</text>
</comment>
<accession>A0A7W5ACN7</accession>